<dbReference type="SUPFAM" id="SSF55729">
    <property type="entry name" value="Acyl-CoA N-acyltransferases (Nat)"/>
    <property type="match status" value="1"/>
</dbReference>
<dbReference type="Pfam" id="PF00583">
    <property type="entry name" value="Acetyltransf_1"/>
    <property type="match status" value="1"/>
</dbReference>
<dbReference type="RefSeq" id="WP_142101435.1">
    <property type="nucleotide sequence ID" value="NZ_VFPH01000001.1"/>
</dbReference>
<accession>A0A543GHY5</accession>
<protein>
    <submittedName>
        <fullName evidence="2">Acetyltransferase (GNAT) family protein</fullName>
    </submittedName>
</protein>
<name>A0A543GHY5_9PSEU</name>
<organism evidence="2 3">
    <name type="scientific">Pseudonocardia cypriaca</name>
    <dbReference type="NCBI Taxonomy" id="882449"/>
    <lineage>
        <taxon>Bacteria</taxon>
        <taxon>Bacillati</taxon>
        <taxon>Actinomycetota</taxon>
        <taxon>Actinomycetes</taxon>
        <taxon>Pseudonocardiales</taxon>
        <taxon>Pseudonocardiaceae</taxon>
        <taxon>Pseudonocardia</taxon>
    </lineage>
</organism>
<dbReference type="AlphaFoldDB" id="A0A543GHY5"/>
<keyword evidence="2" id="KW-0808">Transferase</keyword>
<dbReference type="EMBL" id="VFPH01000001">
    <property type="protein sequence ID" value="TQM45685.1"/>
    <property type="molecule type" value="Genomic_DNA"/>
</dbReference>
<evidence type="ECO:0000313" key="3">
    <source>
        <dbReference type="Proteomes" id="UP000319818"/>
    </source>
</evidence>
<feature type="domain" description="N-acetyltransferase" evidence="1">
    <location>
        <begin position="12"/>
        <end position="165"/>
    </location>
</feature>
<dbReference type="InterPro" id="IPR000182">
    <property type="entry name" value="GNAT_dom"/>
</dbReference>
<reference evidence="2 3" key="1">
    <citation type="submission" date="2019-06" db="EMBL/GenBank/DDBJ databases">
        <title>Sequencing the genomes of 1000 actinobacteria strains.</title>
        <authorList>
            <person name="Klenk H.-P."/>
        </authorList>
    </citation>
    <scope>NUCLEOTIDE SEQUENCE [LARGE SCALE GENOMIC DNA]</scope>
    <source>
        <strain evidence="2 3">DSM 45511</strain>
    </source>
</reference>
<dbReference type="OrthoDB" id="3216107at2"/>
<evidence type="ECO:0000259" key="1">
    <source>
        <dbReference type="PROSITE" id="PS51186"/>
    </source>
</evidence>
<gene>
    <name evidence="2" type="ORF">FB388_3085</name>
</gene>
<dbReference type="InterPro" id="IPR016181">
    <property type="entry name" value="Acyl_CoA_acyltransferase"/>
</dbReference>
<proteinExistence type="predicted"/>
<dbReference type="Gene3D" id="3.40.630.30">
    <property type="match status" value="1"/>
</dbReference>
<dbReference type="GO" id="GO:0016747">
    <property type="term" value="F:acyltransferase activity, transferring groups other than amino-acyl groups"/>
    <property type="evidence" value="ECO:0007669"/>
    <property type="project" value="InterPro"/>
</dbReference>
<keyword evidence="3" id="KW-1185">Reference proteome</keyword>
<sequence>MARHHATVGGRVVVRDLRGDEGDLLDALMAGLSPQSRYLRFHVPLPALSADMRRALLDVDGRDRIALVAEADDGTPVGIARMARDRGNSGEAEIAVSTVDAWHRRGVGRLLVNAVAARARAVGVRRLAARVLRENSAAIALFRSVFPVSLTRWDDGAVVLVALLGDGIDDWTVTTEDVFADLTDMAG</sequence>
<dbReference type="Proteomes" id="UP000319818">
    <property type="component" value="Unassembled WGS sequence"/>
</dbReference>
<comment type="caution">
    <text evidence="2">The sequence shown here is derived from an EMBL/GenBank/DDBJ whole genome shotgun (WGS) entry which is preliminary data.</text>
</comment>
<evidence type="ECO:0000313" key="2">
    <source>
        <dbReference type="EMBL" id="TQM45685.1"/>
    </source>
</evidence>
<dbReference type="PROSITE" id="PS51186">
    <property type="entry name" value="GNAT"/>
    <property type="match status" value="1"/>
</dbReference>